<comment type="caution">
    <text evidence="4">The sequence shown here is derived from an EMBL/GenBank/DDBJ whole genome shotgun (WGS) entry which is preliminary data.</text>
</comment>
<proteinExistence type="predicted"/>
<evidence type="ECO:0000313" key="5">
    <source>
        <dbReference type="EMBL" id="CAL6054951.1"/>
    </source>
</evidence>
<evidence type="ECO:0000259" key="3">
    <source>
        <dbReference type="Pfam" id="PF13439"/>
    </source>
</evidence>
<name>A0AA86NKU0_9EUKA</name>
<keyword evidence="6" id="KW-1185">Reference proteome</keyword>
<dbReference type="PANTHER" id="PTHR12526:SF630">
    <property type="entry name" value="GLYCOSYLTRANSFERASE"/>
    <property type="match status" value="1"/>
</dbReference>
<dbReference type="AlphaFoldDB" id="A0AA86NKU0"/>
<dbReference type="InterPro" id="IPR028098">
    <property type="entry name" value="Glyco_trans_4-like_N"/>
</dbReference>
<gene>
    <name evidence="5" type="ORF">HINF_LOCUS46312</name>
    <name evidence="4" type="ORF">HINF_LOCUS8483</name>
</gene>
<dbReference type="GO" id="GO:0016757">
    <property type="term" value="F:glycosyltransferase activity"/>
    <property type="evidence" value="ECO:0007669"/>
    <property type="project" value="UniProtKB-KW"/>
</dbReference>
<feature type="domain" description="Glycosyltransferase subfamily 4-like N-terminal" evidence="3">
    <location>
        <begin position="41"/>
        <end position="204"/>
    </location>
</feature>
<dbReference type="EMBL" id="CATOUU010000204">
    <property type="protein sequence ID" value="CAI9920838.1"/>
    <property type="molecule type" value="Genomic_DNA"/>
</dbReference>
<evidence type="ECO:0000313" key="4">
    <source>
        <dbReference type="EMBL" id="CAI9920838.1"/>
    </source>
</evidence>
<dbReference type="Proteomes" id="UP001642409">
    <property type="component" value="Unassembled WGS sequence"/>
</dbReference>
<reference evidence="4" key="1">
    <citation type="submission" date="2023-06" db="EMBL/GenBank/DDBJ databases">
        <authorList>
            <person name="Kurt Z."/>
        </authorList>
    </citation>
    <scope>NUCLEOTIDE SEQUENCE</scope>
</reference>
<organism evidence="4">
    <name type="scientific">Hexamita inflata</name>
    <dbReference type="NCBI Taxonomy" id="28002"/>
    <lineage>
        <taxon>Eukaryota</taxon>
        <taxon>Metamonada</taxon>
        <taxon>Diplomonadida</taxon>
        <taxon>Hexamitidae</taxon>
        <taxon>Hexamitinae</taxon>
        <taxon>Hexamita</taxon>
    </lineage>
</organism>
<dbReference type="Gene3D" id="3.40.50.2000">
    <property type="entry name" value="Glycogen Phosphorylase B"/>
    <property type="match status" value="2"/>
</dbReference>
<dbReference type="SUPFAM" id="SSF53756">
    <property type="entry name" value="UDP-Glycosyltransferase/glycogen phosphorylase"/>
    <property type="match status" value="1"/>
</dbReference>
<reference evidence="5 6" key="2">
    <citation type="submission" date="2024-07" db="EMBL/GenBank/DDBJ databases">
        <authorList>
            <person name="Akdeniz Z."/>
        </authorList>
    </citation>
    <scope>NUCLEOTIDE SEQUENCE [LARGE SCALE GENOMIC DNA]</scope>
</reference>
<accession>A0AA86NKU0</accession>
<evidence type="ECO:0000256" key="1">
    <source>
        <dbReference type="ARBA" id="ARBA00022676"/>
    </source>
</evidence>
<dbReference type="PANTHER" id="PTHR12526">
    <property type="entry name" value="GLYCOSYLTRANSFERASE"/>
    <property type="match status" value="1"/>
</dbReference>
<keyword evidence="4" id="KW-0808">Transferase</keyword>
<dbReference type="Pfam" id="PF13439">
    <property type="entry name" value="Glyco_transf_4"/>
    <property type="match status" value="1"/>
</dbReference>
<evidence type="ECO:0000313" key="6">
    <source>
        <dbReference type="Proteomes" id="UP001642409"/>
    </source>
</evidence>
<keyword evidence="1" id="KW-0328">Glycosyltransferase</keyword>
<evidence type="ECO:0000259" key="2">
    <source>
        <dbReference type="Pfam" id="PF00534"/>
    </source>
</evidence>
<feature type="domain" description="Glycosyl transferase family 1" evidence="2">
    <location>
        <begin position="213"/>
        <end position="373"/>
    </location>
</feature>
<dbReference type="InterPro" id="IPR001296">
    <property type="entry name" value="Glyco_trans_1"/>
</dbReference>
<protein>
    <submittedName>
        <fullName evidence="4">Glycosyl transferases group</fullName>
    </submittedName>
    <submittedName>
        <fullName evidence="5">Glycosyl_transferases group</fullName>
    </submittedName>
</protein>
<sequence length="439" mass="51080">MLLLLINTIHTEAENQESSNQIKDDKNIYSVALISQLYRSGGLERVTQLLAQYLSQEQIKVYLITGEPTDQDYEVPESVERLVAYVENDGINEETMNEVVRVKTEEKNQLLLQYVKRYNIKLFVCQEHWALGHYSTINFLKDHNINVIAIEHNFFMFPIHSHREHLYRYSVKTYPRLDALVCLSRVDVQLWRKVGVKNAIYIPNLLTFDPSQVQPSNLTTNNIIMVGRFNKDQKQQHLAIYMMSFLVKIYPSAILQLIGDVDPEYYKECSKIVMRMNLTTNIIFIPFQKYIEHFYQNASVLIMTSKTEGFPMVMLEAKAFGVPVVAFDLTFCELWQEGVTTVWQGDIPKMAEKIAEILIDKDLRMKRGRESKESLNRFNNTATVQKWVTLIKGIIDGNPDTIPEIQETEEKVTYEHALEVLKHELKANEKEGYDFGFEL</sequence>
<dbReference type="Pfam" id="PF00534">
    <property type="entry name" value="Glycos_transf_1"/>
    <property type="match status" value="1"/>
</dbReference>
<dbReference type="EMBL" id="CAXDID020000204">
    <property type="protein sequence ID" value="CAL6054951.1"/>
    <property type="molecule type" value="Genomic_DNA"/>
</dbReference>